<reference evidence="1" key="1">
    <citation type="submission" date="2024-03" db="EMBL/GenBank/DDBJ databases">
        <title>Novel Streptomyces species of biotechnological and ecological value are a feature of Machair soil.</title>
        <authorList>
            <person name="Prole J.R."/>
            <person name="Goodfellow M."/>
            <person name="Allenby N."/>
            <person name="Ward A.C."/>
        </authorList>
    </citation>
    <scope>NUCLEOTIDE SEQUENCE</scope>
    <source>
        <strain evidence="1">MS2.AVA.5</strain>
    </source>
</reference>
<dbReference type="Proteomes" id="UP001377168">
    <property type="component" value="Unassembled WGS sequence"/>
</dbReference>
<gene>
    <name evidence="1" type="ORF">WKI67_38070</name>
</gene>
<organism evidence="1 2">
    <name type="scientific">Streptomyces achmelvichensis</name>
    <dbReference type="NCBI Taxonomy" id="3134111"/>
    <lineage>
        <taxon>Bacteria</taxon>
        <taxon>Bacillati</taxon>
        <taxon>Actinomycetota</taxon>
        <taxon>Actinomycetes</taxon>
        <taxon>Kitasatosporales</taxon>
        <taxon>Streptomycetaceae</taxon>
        <taxon>Streptomyces</taxon>
    </lineage>
</organism>
<keyword evidence="2" id="KW-1185">Reference proteome</keyword>
<evidence type="ECO:0000313" key="1">
    <source>
        <dbReference type="EMBL" id="MEJ8639170.1"/>
    </source>
</evidence>
<comment type="caution">
    <text evidence="1">The sequence shown here is derived from an EMBL/GenBank/DDBJ whole genome shotgun (WGS) entry which is preliminary data.</text>
</comment>
<evidence type="ECO:0000313" key="2">
    <source>
        <dbReference type="Proteomes" id="UP001377168"/>
    </source>
</evidence>
<name>A0ACC6Q5Z6_9ACTN</name>
<sequence length="110" mass="11721">MSTQQDQSRTASEPASEMPSPAEKAGWTAARQRAAGMTHHEAKAALEAAQHAAKKETSADAADAVRVRAEIEEWERIVEALADHAGAYDPEADPFVQGELAGEQDHGSAR</sequence>
<protein>
    <submittedName>
        <fullName evidence="1">Uncharacterized protein</fullName>
    </submittedName>
</protein>
<accession>A0ACC6Q5Z6</accession>
<dbReference type="EMBL" id="JBBKAJ010000022">
    <property type="protein sequence ID" value="MEJ8639170.1"/>
    <property type="molecule type" value="Genomic_DNA"/>
</dbReference>
<proteinExistence type="predicted"/>